<evidence type="ECO:0000313" key="2">
    <source>
        <dbReference type="EMBL" id="MEU6819051.1"/>
    </source>
</evidence>
<dbReference type="Pfam" id="PF00561">
    <property type="entry name" value="Abhydrolase_1"/>
    <property type="match status" value="1"/>
</dbReference>
<sequence>MIQEHIRTVDVHGVSYTYRLMQHSAPTTEPVIVLGGVLEGMYDWAYLEEAVVPRASLVTVDLPGLEPAAFQGVDQDGLDTLCSGLEGIVDDLGADRVNLYGYSLGAAVTLQYAQRRPERVARLLIGGVPGQVTKELTTHLRNAVDRARNGDANGFADLMADGLLCLDESHHVHRRELTRGYLRRFMRNAARVPRKVDLLATALTTRRRPLREGLAGVPTMVFSGEHDHLHPRERLQAFAATIEGSRFVTFPDCDHMLPLQRPEAVTSLVASFLLDAPTADVR</sequence>
<dbReference type="PANTHER" id="PTHR43798:SF33">
    <property type="entry name" value="HYDROLASE, PUTATIVE (AFU_ORTHOLOGUE AFUA_2G14860)-RELATED"/>
    <property type="match status" value="1"/>
</dbReference>
<gene>
    <name evidence="2" type="ORF">ABZ921_00380</name>
</gene>
<reference evidence="2 3" key="1">
    <citation type="submission" date="2024-06" db="EMBL/GenBank/DDBJ databases">
        <title>The Natural Products Discovery Center: Release of the First 8490 Sequenced Strains for Exploring Actinobacteria Biosynthetic Diversity.</title>
        <authorList>
            <person name="Kalkreuter E."/>
            <person name="Kautsar S.A."/>
            <person name="Yang D."/>
            <person name="Bader C.D."/>
            <person name="Teijaro C.N."/>
            <person name="Fluegel L."/>
            <person name="Davis C.M."/>
            <person name="Simpson J.R."/>
            <person name="Lauterbach L."/>
            <person name="Steele A.D."/>
            <person name="Gui C."/>
            <person name="Meng S."/>
            <person name="Li G."/>
            <person name="Viehrig K."/>
            <person name="Ye F."/>
            <person name="Su P."/>
            <person name="Kiefer A.F."/>
            <person name="Nichols A."/>
            <person name="Cepeda A.J."/>
            <person name="Yan W."/>
            <person name="Fan B."/>
            <person name="Jiang Y."/>
            <person name="Adhikari A."/>
            <person name="Zheng C.-J."/>
            <person name="Schuster L."/>
            <person name="Cowan T.M."/>
            <person name="Smanski M.J."/>
            <person name="Chevrette M.G."/>
            <person name="De Carvalho L.P.S."/>
            <person name="Shen B."/>
        </authorList>
    </citation>
    <scope>NUCLEOTIDE SEQUENCE [LARGE SCALE GENOMIC DNA]</scope>
    <source>
        <strain evidence="2 3">NPDC046838</strain>
    </source>
</reference>
<keyword evidence="2" id="KW-0378">Hydrolase</keyword>
<protein>
    <submittedName>
        <fullName evidence="2">Alpha/beta hydrolase</fullName>
    </submittedName>
</protein>
<dbReference type="EMBL" id="JBEYXV010000001">
    <property type="protein sequence ID" value="MEU6819051.1"/>
    <property type="molecule type" value="Genomic_DNA"/>
</dbReference>
<dbReference type="PANTHER" id="PTHR43798">
    <property type="entry name" value="MONOACYLGLYCEROL LIPASE"/>
    <property type="match status" value="1"/>
</dbReference>
<evidence type="ECO:0000259" key="1">
    <source>
        <dbReference type="Pfam" id="PF00561"/>
    </source>
</evidence>
<dbReference type="GO" id="GO:0016787">
    <property type="term" value="F:hydrolase activity"/>
    <property type="evidence" value="ECO:0007669"/>
    <property type="project" value="UniProtKB-KW"/>
</dbReference>
<dbReference type="PRINTS" id="PR00111">
    <property type="entry name" value="ABHYDROLASE"/>
</dbReference>
<comment type="caution">
    <text evidence="2">The sequence shown here is derived from an EMBL/GenBank/DDBJ whole genome shotgun (WGS) entry which is preliminary data.</text>
</comment>
<dbReference type="SUPFAM" id="SSF53474">
    <property type="entry name" value="alpha/beta-Hydrolases"/>
    <property type="match status" value="1"/>
</dbReference>
<dbReference type="InterPro" id="IPR050266">
    <property type="entry name" value="AB_hydrolase_sf"/>
</dbReference>
<dbReference type="Proteomes" id="UP001551176">
    <property type="component" value="Unassembled WGS sequence"/>
</dbReference>
<organism evidence="2 3">
    <name type="scientific">Streptomyces atriruber</name>
    <dbReference type="NCBI Taxonomy" id="545121"/>
    <lineage>
        <taxon>Bacteria</taxon>
        <taxon>Bacillati</taxon>
        <taxon>Actinomycetota</taxon>
        <taxon>Actinomycetes</taxon>
        <taxon>Kitasatosporales</taxon>
        <taxon>Streptomycetaceae</taxon>
        <taxon>Streptomyces</taxon>
    </lineage>
</organism>
<dbReference type="InterPro" id="IPR000073">
    <property type="entry name" value="AB_hydrolase_1"/>
</dbReference>
<dbReference type="RefSeq" id="WP_359342883.1">
    <property type="nucleotide sequence ID" value="NZ_JBEYXV010000001.1"/>
</dbReference>
<evidence type="ECO:0000313" key="3">
    <source>
        <dbReference type="Proteomes" id="UP001551176"/>
    </source>
</evidence>
<name>A0ABV3BDH6_9ACTN</name>
<keyword evidence="3" id="KW-1185">Reference proteome</keyword>
<proteinExistence type="predicted"/>
<feature type="domain" description="AB hydrolase-1" evidence="1">
    <location>
        <begin position="30"/>
        <end position="261"/>
    </location>
</feature>
<dbReference type="InterPro" id="IPR029058">
    <property type="entry name" value="AB_hydrolase_fold"/>
</dbReference>
<accession>A0ABV3BDH6</accession>
<dbReference type="Gene3D" id="3.40.50.1820">
    <property type="entry name" value="alpha/beta hydrolase"/>
    <property type="match status" value="1"/>
</dbReference>